<dbReference type="Pfam" id="PF01322">
    <property type="entry name" value="Cytochrom_C_2"/>
    <property type="match status" value="1"/>
</dbReference>
<name>A0ABU2HFN7_9GAMM</name>
<dbReference type="InterPro" id="IPR002321">
    <property type="entry name" value="Cyt_c_II"/>
</dbReference>
<dbReference type="SUPFAM" id="SSF47175">
    <property type="entry name" value="Cytochromes"/>
    <property type="match status" value="1"/>
</dbReference>
<gene>
    <name evidence="7" type="ORF">RKA07_07200</name>
</gene>
<keyword evidence="5" id="KW-0408">Iron</keyword>
<dbReference type="PROSITE" id="PS51009">
    <property type="entry name" value="CYTCII"/>
    <property type="match status" value="1"/>
</dbReference>
<comment type="caution">
    <text evidence="7">The sequence shown here is derived from an EMBL/GenBank/DDBJ whole genome shotgun (WGS) entry which is preliminary data.</text>
</comment>
<dbReference type="InterPro" id="IPR012127">
    <property type="entry name" value="Cyt_c_prime"/>
</dbReference>
<evidence type="ECO:0000313" key="8">
    <source>
        <dbReference type="Proteomes" id="UP001267407"/>
    </source>
</evidence>
<reference evidence="7" key="1">
    <citation type="submission" date="2023-09" db="EMBL/GenBank/DDBJ databases">
        <title>Marinobacter sediminicola sp. nov. and Marinobacter maritimum sp. nov., isolated from marine sediment.</title>
        <authorList>
            <person name="An J."/>
        </authorList>
    </citation>
    <scope>NUCLEOTIDE SEQUENCE</scope>
    <source>
        <strain evidence="7">F60267</strain>
    </source>
</reference>
<evidence type="ECO:0000256" key="1">
    <source>
        <dbReference type="ARBA" id="ARBA00022448"/>
    </source>
</evidence>
<evidence type="ECO:0000256" key="5">
    <source>
        <dbReference type="ARBA" id="ARBA00023004"/>
    </source>
</evidence>
<sequence>MRISRFFVALAMSAAVSAPASAQLDVEDQIETRQSAFTFAAWNMGKIKAQVIDGSVAYNEQQILAAANAIASVANSGLGALFGPGTANDKNDNTRLKPVFFDKPEKAREVAIGFAQAATKLQEVAANGGGKGALAAQFSEVGKSCKACHDEFRAD</sequence>
<feature type="signal peptide" evidence="6">
    <location>
        <begin position="1"/>
        <end position="22"/>
    </location>
</feature>
<feature type="chain" id="PRO_5046353487" evidence="6">
    <location>
        <begin position="23"/>
        <end position="155"/>
    </location>
</feature>
<evidence type="ECO:0000256" key="6">
    <source>
        <dbReference type="SAM" id="SignalP"/>
    </source>
</evidence>
<dbReference type="RefSeq" id="WP_227714595.1">
    <property type="nucleotide sequence ID" value="NZ_JAVMBO010000007.1"/>
</dbReference>
<organism evidence="7 8">
    <name type="scientific">Marinobacter xiaoshiensis</name>
    <dbReference type="NCBI Taxonomy" id="3073652"/>
    <lineage>
        <taxon>Bacteria</taxon>
        <taxon>Pseudomonadati</taxon>
        <taxon>Pseudomonadota</taxon>
        <taxon>Gammaproteobacteria</taxon>
        <taxon>Pseudomonadales</taxon>
        <taxon>Marinobacteraceae</taxon>
        <taxon>Marinobacter</taxon>
    </lineage>
</organism>
<keyword evidence="1" id="KW-0813">Transport</keyword>
<dbReference type="EMBL" id="JAVMBO010000007">
    <property type="protein sequence ID" value="MDS1309895.1"/>
    <property type="molecule type" value="Genomic_DNA"/>
</dbReference>
<keyword evidence="8" id="KW-1185">Reference proteome</keyword>
<keyword evidence="2" id="KW-0349">Heme</keyword>
<evidence type="ECO:0000313" key="7">
    <source>
        <dbReference type="EMBL" id="MDS1309895.1"/>
    </source>
</evidence>
<keyword evidence="3" id="KW-0479">Metal-binding</keyword>
<evidence type="ECO:0000256" key="2">
    <source>
        <dbReference type="ARBA" id="ARBA00022617"/>
    </source>
</evidence>
<dbReference type="Proteomes" id="UP001267407">
    <property type="component" value="Unassembled WGS sequence"/>
</dbReference>
<keyword evidence="4" id="KW-0249">Electron transport</keyword>
<dbReference type="InterPro" id="IPR010980">
    <property type="entry name" value="Cyt_c/b562"/>
</dbReference>
<evidence type="ECO:0000256" key="4">
    <source>
        <dbReference type="ARBA" id="ARBA00022982"/>
    </source>
</evidence>
<dbReference type="PIRSF" id="PIRSF000027">
    <property type="entry name" value="Cytc_c_prime"/>
    <property type="match status" value="1"/>
</dbReference>
<proteinExistence type="predicted"/>
<protein>
    <submittedName>
        <fullName evidence="7">Cytochrome c</fullName>
    </submittedName>
</protein>
<evidence type="ECO:0000256" key="3">
    <source>
        <dbReference type="ARBA" id="ARBA00022723"/>
    </source>
</evidence>
<dbReference type="Gene3D" id="1.20.120.10">
    <property type="entry name" value="Cytochrome c/b562"/>
    <property type="match status" value="1"/>
</dbReference>
<accession>A0ABU2HFN7</accession>
<keyword evidence="6" id="KW-0732">Signal</keyword>